<proteinExistence type="predicted"/>
<gene>
    <name evidence="1" type="ORF">ZHD862_LOCUS39330</name>
</gene>
<name>A0A815WXR3_9BILA</name>
<reference evidence="1" key="1">
    <citation type="submission" date="2021-02" db="EMBL/GenBank/DDBJ databases">
        <authorList>
            <person name="Nowell W R."/>
        </authorList>
    </citation>
    <scope>NUCLEOTIDE SEQUENCE</scope>
</reference>
<accession>A0A815WXR3</accession>
<dbReference type="EMBL" id="CAJNOT010016904">
    <property type="protein sequence ID" value="CAF1550137.1"/>
    <property type="molecule type" value="Genomic_DNA"/>
</dbReference>
<sequence length="49" mass="5735">MTSKQESMNNDRMNNLKLKEDLVSKETSLFQAQSTINELQTCLEQTREE</sequence>
<dbReference type="AlphaFoldDB" id="A0A815WXR3"/>
<dbReference type="Proteomes" id="UP000663864">
    <property type="component" value="Unassembled WGS sequence"/>
</dbReference>
<feature type="non-terminal residue" evidence="1">
    <location>
        <position position="49"/>
    </location>
</feature>
<comment type="caution">
    <text evidence="1">The sequence shown here is derived from an EMBL/GenBank/DDBJ whole genome shotgun (WGS) entry which is preliminary data.</text>
</comment>
<organism evidence="1 2">
    <name type="scientific">Rotaria sordida</name>
    <dbReference type="NCBI Taxonomy" id="392033"/>
    <lineage>
        <taxon>Eukaryota</taxon>
        <taxon>Metazoa</taxon>
        <taxon>Spiralia</taxon>
        <taxon>Gnathifera</taxon>
        <taxon>Rotifera</taxon>
        <taxon>Eurotatoria</taxon>
        <taxon>Bdelloidea</taxon>
        <taxon>Philodinida</taxon>
        <taxon>Philodinidae</taxon>
        <taxon>Rotaria</taxon>
    </lineage>
</organism>
<protein>
    <submittedName>
        <fullName evidence="1">Uncharacterized protein</fullName>
    </submittedName>
</protein>
<evidence type="ECO:0000313" key="2">
    <source>
        <dbReference type="Proteomes" id="UP000663864"/>
    </source>
</evidence>
<evidence type="ECO:0000313" key="1">
    <source>
        <dbReference type="EMBL" id="CAF1550137.1"/>
    </source>
</evidence>